<name>A0A392N4K3_9FABA</name>
<evidence type="ECO:0000256" key="1">
    <source>
        <dbReference type="SAM" id="MobiDB-lite"/>
    </source>
</evidence>
<dbReference type="EMBL" id="LXQA010026079">
    <property type="protein sequence ID" value="MCH93918.1"/>
    <property type="molecule type" value="Genomic_DNA"/>
</dbReference>
<proteinExistence type="predicted"/>
<protein>
    <submittedName>
        <fullName evidence="2">Putative ubiquitin-conjugating enzyme E2 26-like</fullName>
    </submittedName>
</protein>
<feature type="region of interest" description="Disordered" evidence="1">
    <location>
        <begin position="26"/>
        <end position="72"/>
    </location>
</feature>
<reference evidence="2 3" key="1">
    <citation type="journal article" date="2018" name="Front. Plant Sci.">
        <title>Red Clover (Trifolium pratense) and Zigzag Clover (T. medium) - A Picture of Genomic Similarities and Differences.</title>
        <authorList>
            <person name="Dluhosova J."/>
            <person name="Istvanek J."/>
            <person name="Nedelnik J."/>
            <person name="Repkova J."/>
        </authorList>
    </citation>
    <scope>NUCLEOTIDE SEQUENCE [LARGE SCALE GENOMIC DNA]</scope>
    <source>
        <strain evidence="3">cv. 10/8</strain>
        <tissue evidence="2">Leaf</tissue>
    </source>
</reference>
<dbReference type="AlphaFoldDB" id="A0A392N4K3"/>
<feature type="compositionally biased region" description="Low complexity" evidence="1">
    <location>
        <begin position="50"/>
        <end position="65"/>
    </location>
</feature>
<evidence type="ECO:0000313" key="3">
    <source>
        <dbReference type="Proteomes" id="UP000265520"/>
    </source>
</evidence>
<keyword evidence="3" id="KW-1185">Reference proteome</keyword>
<evidence type="ECO:0000313" key="2">
    <source>
        <dbReference type="EMBL" id="MCH93918.1"/>
    </source>
</evidence>
<sequence>MPPNFKCGKLLDKAIDFDIIEDALVSGDGNSMSVGESSGSGGDPCKSLTSISLDSNNSNGSNSEISCHDDDEDVIDVDAIDDDALEDPDYDSDYYDDDIYEDDYSFMQDQFDNADLPPGVEASLPWLKDIASTDCKQAVSHVTPESSSKEILDESSDTVMQKFQQFKQFDTVDSIPDHHYDRKAVSSSTSEAQRPKNWAKKIQEEWKILEENLP</sequence>
<accession>A0A392N4K3</accession>
<feature type="non-terminal residue" evidence="2">
    <location>
        <position position="214"/>
    </location>
</feature>
<comment type="caution">
    <text evidence="2">The sequence shown here is derived from an EMBL/GenBank/DDBJ whole genome shotgun (WGS) entry which is preliminary data.</text>
</comment>
<organism evidence="2 3">
    <name type="scientific">Trifolium medium</name>
    <dbReference type="NCBI Taxonomy" id="97028"/>
    <lineage>
        <taxon>Eukaryota</taxon>
        <taxon>Viridiplantae</taxon>
        <taxon>Streptophyta</taxon>
        <taxon>Embryophyta</taxon>
        <taxon>Tracheophyta</taxon>
        <taxon>Spermatophyta</taxon>
        <taxon>Magnoliopsida</taxon>
        <taxon>eudicotyledons</taxon>
        <taxon>Gunneridae</taxon>
        <taxon>Pentapetalae</taxon>
        <taxon>rosids</taxon>
        <taxon>fabids</taxon>
        <taxon>Fabales</taxon>
        <taxon>Fabaceae</taxon>
        <taxon>Papilionoideae</taxon>
        <taxon>50 kb inversion clade</taxon>
        <taxon>NPAAA clade</taxon>
        <taxon>Hologalegina</taxon>
        <taxon>IRL clade</taxon>
        <taxon>Trifolieae</taxon>
        <taxon>Trifolium</taxon>
    </lineage>
</organism>
<dbReference type="Proteomes" id="UP000265520">
    <property type="component" value="Unassembled WGS sequence"/>
</dbReference>